<proteinExistence type="predicted"/>
<name>A0A6M3IHA7_9ZZZZ</name>
<organism evidence="1">
    <name type="scientific">viral metagenome</name>
    <dbReference type="NCBI Taxonomy" id="1070528"/>
    <lineage>
        <taxon>unclassified sequences</taxon>
        <taxon>metagenomes</taxon>
        <taxon>organismal metagenomes</taxon>
    </lineage>
</organism>
<sequence>MLNKPDICVSFETAKALHDAGIVVDSVYSWYNFYNKTSRTPKFAYKNLDLTENPGDNDWYDDRPYISIIAKYSAPTVAELKPILRRFLDEHVRPELGDEFSEYLSRIGLDLLLSDNMAEYLADEILKEAGYEIGKTNKRNARRCRDDAVEAG</sequence>
<gene>
    <name evidence="1" type="ORF">MM415B01784_0009</name>
</gene>
<protein>
    <submittedName>
        <fullName evidence="1">Uncharacterized protein</fullName>
    </submittedName>
</protein>
<dbReference type="EMBL" id="MT141240">
    <property type="protein sequence ID" value="QJA56819.1"/>
    <property type="molecule type" value="Genomic_DNA"/>
</dbReference>
<dbReference type="AlphaFoldDB" id="A0A6M3IHA7"/>
<evidence type="ECO:0000313" key="1">
    <source>
        <dbReference type="EMBL" id="QJA56819.1"/>
    </source>
</evidence>
<accession>A0A6M3IHA7</accession>
<reference evidence="1" key="1">
    <citation type="submission" date="2020-03" db="EMBL/GenBank/DDBJ databases">
        <title>The deep terrestrial virosphere.</title>
        <authorList>
            <person name="Holmfeldt K."/>
            <person name="Nilsson E."/>
            <person name="Simone D."/>
            <person name="Lopez-Fernandez M."/>
            <person name="Wu X."/>
            <person name="de Brujin I."/>
            <person name="Lundin D."/>
            <person name="Andersson A."/>
            <person name="Bertilsson S."/>
            <person name="Dopson M."/>
        </authorList>
    </citation>
    <scope>NUCLEOTIDE SEQUENCE</scope>
    <source>
        <strain evidence="1">MM415B01784</strain>
    </source>
</reference>